<evidence type="ECO:0000313" key="2">
    <source>
        <dbReference type="EMBL" id="PPB80898.1"/>
    </source>
</evidence>
<dbReference type="InterPro" id="IPR013022">
    <property type="entry name" value="Xyl_isomerase-like_TIM-brl"/>
</dbReference>
<proteinExistence type="predicted"/>
<protein>
    <submittedName>
        <fullName evidence="2">Sugar phosphate isomerase/epimerase</fullName>
    </submittedName>
</protein>
<keyword evidence="2" id="KW-0413">Isomerase</keyword>
<dbReference type="RefSeq" id="WP_104070653.1">
    <property type="nucleotide sequence ID" value="NZ_PRDS01000004.1"/>
</dbReference>
<dbReference type="PANTHER" id="PTHR12110">
    <property type="entry name" value="HYDROXYPYRUVATE ISOMERASE"/>
    <property type="match status" value="1"/>
</dbReference>
<organism evidence="2 3">
    <name type="scientific">Albidovulum inexpectatum</name>
    <dbReference type="NCBI Taxonomy" id="196587"/>
    <lineage>
        <taxon>Bacteria</taxon>
        <taxon>Pseudomonadati</taxon>
        <taxon>Pseudomonadota</taxon>
        <taxon>Alphaproteobacteria</taxon>
        <taxon>Rhodobacterales</taxon>
        <taxon>Paracoccaceae</taxon>
        <taxon>Albidovulum</taxon>
    </lineage>
</organism>
<dbReference type="GO" id="GO:0016853">
    <property type="term" value="F:isomerase activity"/>
    <property type="evidence" value="ECO:0007669"/>
    <property type="project" value="UniProtKB-KW"/>
</dbReference>
<accession>A0A2S5JHR1</accession>
<dbReference type="InterPro" id="IPR036237">
    <property type="entry name" value="Xyl_isomerase-like_sf"/>
</dbReference>
<dbReference type="EMBL" id="PRDS01000004">
    <property type="protein sequence ID" value="PPB80898.1"/>
    <property type="molecule type" value="Genomic_DNA"/>
</dbReference>
<dbReference type="InterPro" id="IPR050312">
    <property type="entry name" value="IolE/XylAMocC-like"/>
</dbReference>
<dbReference type="Gene3D" id="3.20.20.150">
    <property type="entry name" value="Divalent-metal-dependent TIM barrel enzymes"/>
    <property type="match status" value="1"/>
</dbReference>
<dbReference type="OrthoDB" id="9072761at2"/>
<feature type="domain" description="Xylose isomerase-like TIM barrel" evidence="1">
    <location>
        <begin position="23"/>
        <end position="248"/>
    </location>
</feature>
<dbReference type="Pfam" id="PF01261">
    <property type="entry name" value="AP_endonuc_2"/>
    <property type="match status" value="1"/>
</dbReference>
<comment type="caution">
    <text evidence="2">The sequence shown here is derived from an EMBL/GenBank/DDBJ whole genome shotgun (WGS) entry which is preliminary data.</text>
</comment>
<gene>
    <name evidence="2" type="ORF">LV82_01631</name>
</gene>
<name>A0A2S5JHR1_9RHOB</name>
<dbReference type="AlphaFoldDB" id="A0A2S5JHR1"/>
<dbReference type="SUPFAM" id="SSF51658">
    <property type="entry name" value="Xylose isomerase-like"/>
    <property type="match status" value="1"/>
</dbReference>
<keyword evidence="3" id="KW-1185">Reference proteome</keyword>
<dbReference type="Proteomes" id="UP000239736">
    <property type="component" value="Unassembled WGS sequence"/>
</dbReference>
<dbReference type="PANTHER" id="PTHR12110:SF48">
    <property type="entry name" value="BLL3656 PROTEIN"/>
    <property type="match status" value="1"/>
</dbReference>
<evidence type="ECO:0000259" key="1">
    <source>
        <dbReference type="Pfam" id="PF01261"/>
    </source>
</evidence>
<reference evidence="2 3" key="1">
    <citation type="submission" date="2018-01" db="EMBL/GenBank/DDBJ databases">
        <title>Genomic Encyclopedia of Archaeal and Bacterial Type Strains, Phase II (KMG-II): from individual species to whole genera.</title>
        <authorList>
            <person name="Goeker M."/>
        </authorList>
    </citation>
    <scope>NUCLEOTIDE SEQUENCE [LARGE SCALE GENOMIC DNA]</scope>
    <source>
        <strain evidence="2 3">DSM 12048</strain>
    </source>
</reference>
<evidence type="ECO:0000313" key="3">
    <source>
        <dbReference type="Proteomes" id="UP000239736"/>
    </source>
</evidence>
<sequence>MSHAYSLSYLTVPGVTPPEQVWLAQRAGYDMVSFRLFHLGVPGEPDINPTDPAIVRQTRRALDETGLQCLDIELMRIMRGLDPRDFLPAFEAGAELGARHVICSAWTDVRNDRKFIVETFGRICDLARPYGLTVNLEFPAFSRLTTLEEVMDVLERAGRPNQGVLVDTLYMHFNRAPLLALERVPPEWIHFLHVCDAEDMAFTRDDMIRIARDARLYPGEGAIDFWAVNYLFPDLPLSIELPNAARLRELGAEEHARRCLQAARAVFDSPEDAKRDRS</sequence>